<keyword evidence="5" id="KW-1185">Reference proteome</keyword>
<reference evidence="4 5" key="1">
    <citation type="submission" date="2024-01" db="EMBL/GenBank/DDBJ databases">
        <title>The genomes of 5 underutilized Papilionoideae crops provide insights into root nodulation and disease resistanc.</title>
        <authorList>
            <person name="Yuan L."/>
        </authorList>
    </citation>
    <scope>NUCLEOTIDE SEQUENCE [LARGE SCALE GENOMIC DNA]</scope>
    <source>
        <strain evidence="4">ZHUSHIDOU_FW_LH</strain>
        <tissue evidence="4">Leaf</tissue>
    </source>
</reference>
<name>A0AAN9EA47_CROPI</name>
<evidence type="ECO:0008006" key="6">
    <source>
        <dbReference type="Google" id="ProtNLM"/>
    </source>
</evidence>
<proteinExistence type="inferred from homology"/>
<accession>A0AAN9EA47</accession>
<dbReference type="InterPro" id="IPR038538">
    <property type="entry name" value="MTERF_sf"/>
</dbReference>
<evidence type="ECO:0000313" key="5">
    <source>
        <dbReference type="Proteomes" id="UP001372338"/>
    </source>
</evidence>
<dbReference type="EMBL" id="JAYWIO010000008">
    <property type="protein sequence ID" value="KAK7246355.1"/>
    <property type="molecule type" value="Genomic_DNA"/>
</dbReference>
<keyword evidence="3" id="KW-0809">Transit peptide</keyword>
<dbReference type="FunFam" id="1.25.70.10:FF:000001">
    <property type="entry name" value="Mitochondrial transcription termination factor-like"/>
    <property type="match status" value="1"/>
</dbReference>
<evidence type="ECO:0000256" key="3">
    <source>
        <dbReference type="ARBA" id="ARBA00022946"/>
    </source>
</evidence>
<comment type="similarity">
    <text evidence="1">Belongs to the mTERF family.</text>
</comment>
<sequence>MKLSSLSFFDFNSLSFSTEPFVSPVNTLPTLSSSHSSSCSFPSLSQQQHRYPSHFSPPFSTNTSHSLSFTASKEEEAPLTASDENEKPQDKVLTLFRNWGFSNSHLYTMLAREPWLLSCNPNKRVLPKFEFLLSKGASTSDIVSIVTKTPRFLSPSLENHIIPTYELVHSFLLSDKETVACIIRNTLSFCSSRMSHNIKLLIDCGVSESNIAILLRKWPSILCSFDLLKEVKEVKRLGFNPSRTTFSIALLAKHTVSKSKWDEKIRVFKKWGWDDETILEAFRRQPNCMLVSCDKINAVMNFWVNELGWDVLALVRGPDLFGFSLEKKIIPRAYVLKYLLGKGLMKKNASLITPFRISEILFLQKFVECFDERETSQLLKIYWEKLNPQDNREIICIQQLTNA</sequence>
<keyword evidence="2" id="KW-0806">Transcription termination</keyword>
<dbReference type="Gene3D" id="1.25.70.10">
    <property type="entry name" value="Transcription termination factor 3, mitochondrial"/>
    <property type="match status" value="1"/>
</dbReference>
<keyword evidence="2" id="KW-0804">Transcription</keyword>
<dbReference type="PANTHER" id="PTHR13068">
    <property type="entry name" value="CGI-12 PROTEIN-RELATED"/>
    <property type="match status" value="1"/>
</dbReference>
<dbReference type="Pfam" id="PF02536">
    <property type="entry name" value="mTERF"/>
    <property type="match status" value="1"/>
</dbReference>
<evidence type="ECO:0000256" key="2">
    <source>
        <dbReference type="ARBA" id="ARBA00022472"/>
    </source>
</evidence>
<organism evidence="4 5">
    <name type="scientific">Crotalaria pallida</name>
    <name type="common">Smooth rattlebox</name>
    <name type="synonym">Crotalaria striata</name>
    <dbReference type="NCBI Taxonomy" id="3830"/>
    <lineage>
        <taxon>Eukaryota</taxon>
        <taxon>Viridiplantae</taxon>
        <taxon>Streptophyta</taxon>
        <taxon>Embryophyta</taxon>
        <taxon>Tracheophyta</taxon>
        <taxon>Spermatophyta</taxon>
        <taxon>Magnoliopsida</taxon>
        <taxon>eudicotyledons</taxon>
        <taxon>Gunneridae</taxon>
        <taxon>Pentapetalae</taxon>
        <taxon>rosids</taxon>
        <taxon>fabids</taxon>
        <taxon>Fabales</taxon>
        <taxon>Fabaceae</taxon>
        <taxon>Papilionoideae</taxon>
        <taxon>50 kb inversion clade</taxon>
        <taxon>genistoids sensu lato</taxon>
        <taxon>core genistoids</taxon>
        <taxon>Crotalarieae</taxon>
        <taxon>Crotalaria</taxon>
    </lineage>
</organism>
<gene>
    <name evidence="4" type="ORF">RIF29_41222</name>
</gene>
<dbReference type="AlphaFoldDB" id="A0AAN9EA47"/>
<keyword evidence="2" id="KW-0805">Transcription regulation</keyword>
<dbReference type="InterPro" id="IPR003690">
    <property type="entry name" value="MTERF"/>
</dbReference>
<comment type="caution">
    <text evidence="4">The sequence shown here is derived from an EMBL/GenBank/DDBJ whole genome shotgun (WGS) entry which is preliminary data.</text>
</comment>
<evidence type="ECO:0000313" key="4">
    <source>
        <dbReference type="EMBL" id="KAK7246355.1"/>
    </source>
</evidence>
<dbReference type="Proteomes" id="UP001372338">
    <property type="component" value="Unassembled WGS sequence"/>
</dbReference>
<dbReference type="SMART" id="SM00733">
    <property type="entry name" value="Mterf"/>
    <property type="match status" value="6"/>
</dbReference>
<dbReference type="GO" id="GO:0006353">
    <property type="term" value="P:DNA-templated transcription termination"/>
    <property type="evidence" value="ECO:0007669"/>
    <property type="project" value="UniProtKB-KW"/>
</dbReference>
<dbReference type="PANTHER" id="PTHR13068:SF91">
    <property type="entry name" value="TRANSCRIPTION TERMINATION FACTOR FAMILY PROTEIN"/>
    <property type="match status" value="1"/>
</dbReference>
<evidence type="ECO:0000256" key="1">
    <source>
        <dbReference type="ARBA" id="ARBA00007692"/>
    </source>
</evidence>
<dbReference type="GO" id="GO:0003676">
    <property type="term" value="F:nucleic acid binding"/>
    <property type="evidence" value="ECO:0007669"/>
    <property type="project" value="InterPro"/>
</dbReference>
<protein>
    <recommendedName>
        <fullName evidence="6">Transcription regulator mTERF family</fullName>
    </recommendedName>
</protein>